<proteinExistence type="predicted"/>
<dbReference type="EMBL" id="BANI01000020">
    <property type="protein sequence ID" value="GAN95355.1"/>
    <property type="molecule type" value="Genomic_DNA"/>
</dbReference>
<protein>
    <submittedName>
        <fullName evidence="1">Uncharacterized protein</fullName>
    </submittedName>
</protein>
<dbReference type="Pfam" id="PF04365">
    <property type="entry name" value="BrnT_toxin"/>
    <property type="match status" value="1"/>
</dbReference>
<organism evidence="1 2">
    <name type="scientific">Komagataeibacter europaeus NBRC 3261</name>
    <dbReference type="NCBI Taxonomy" id="1234669"/>
    <lineage>
        <taxon>Bacteria</taxon>
        <taxon>Pseudomonadati</taxon>
        <taxon>Pseudomonadota</taxon>
        <taxon>Alphaproteobacteria</taxon>
        <taxon>Acetobacterales</taxon>
        <taxon>Acetobacteraceae</taxon>
        <taxon>Komagataeibacter</taxon>
    </lineage>
</organism>
<accession>A0A0D6PX66</accession>
<evidence type="ECO:0000313" key="2">
    <source>
        <dbReference type="Proteomes" id="UP000032675"/>
    </source>
</evidence>
<reference evidence="1 2" key="1">
    <citation type="submission" date="2012-11" db="EMBL/GenBank/DDBJ databases">
        <title>Whole genome sequence of Gluconacetobacter europaeus NBRC3261.</title>
        <authorList>
            <person name="Azuma Y."/>
            <person name="Higashiura N."/>
            <person name="Hirakawa H."/>
            <person name="Matsushita K."/>
        </authorList>
    </citation>
    <scope>NUCLEOTIDE SEQUENCE [LARGE SCALE GENOMIC DNA]</scope>
    <source>
        <strain evidence="1 2">NBRC 3261</strain>
    </source>
</reference>
<gene>
    <name evidence="1" type="ORF">Geu3261_0020_018</name>
</gene>
<dbReference type="RefSeq" id="WP_373852444.1">
    <property type="nucleotide sequence ID" value="NZ_BANI01000020.1"/>
</dbReference>
<dbReference type="Proteomes" id="UP000032675">
    <property type="component" value="Unassembled WGS sequence"/>
</dbReference>
<dbReference type="InterPro" id="IPR007460">
    <property type="entry name" value="BrnT_toxin"/>
</dbReference>
<dbReference type="InterPro" id="IPR038573">
    <property type="entry name" value="BrnT_sf"/>
</dbReference>
<dbReference type="AlphaFoldDB" id="A0A0D6PX66"/>
<dbReference type="Gene3D" id="3.10.450.530">
    <property type="entry name" value="Ribonuclease toxin, BrnT, of type II toxin-antitoxin system"/>
    <property type="match status" value="1"/>
</dbReference>
<comment type="caution">
    <text evidence="1">The sequence shown here is derived from an EMBL/GenBank/DDBJ whole genome shotgun (WGS) entry which is preliminary data.</text>
</comment>
<sequence length="107" mass="12474">MIFLAEYTLLAYIPFMATAHQSFDWDERKSAACLADRGFGFEDVIRIFAGKVIERLDNRRDYGELRVQAAGLIDGVPFMVVYTLRGDVTRIISARKMHLKEWQKWQE</sequence>
<evidence type="ECO:0000313" key="1">
    <source>
        <dbReference type="EMBL" id="GAN95355.1"/>
    </source>
</evidence>
<name>A0A0D6PX66_KOMEU</name>